<keyword evidence="12 20" id="KW-0067">ATP-binding</keyword>
<feature type="binding site" evidence="20">
    <location>
        <position position="623"/>
    </location>
    <ligand>
        <name>ATP</name>
        <dbReference type="ChEBI" id="CHEBI:30616"/>
    </ligand>
</feature>
<dbReference type="PANTHER" id="PTHR47986">
    <property type="entry name" value="OSJNBA0070M12.3 PROTEIN"/>
    <property type="match status" value="1"/>
</dbReference>
<feature type="compositionally biased region" description="Low complexity" evidence="21">
    <location>
        <begin position="907"/>
        <end position="916"/>
    </location>
</feature>
<evidence type="ECO:0000313" key="25">
    <source>
        <dbReference type="EMBL" id="PQQ18812.1"/>
    </source>
</evidence>
<organism evidence="25 26">
    <name type="scientific">Prunus yedoensis var. nudiflora</name>
    <dbReference type="NCBI Taxonomy" id="2094558"/>
    <lineage>
        <taxon>Eukaryota</taxon>
        <taxon>Viridiplantae</taxon>
        <taxon>Streptophyta</taxon>
        <taxon>Embryophyta</taxon>
        <taxon>Tracheophyta</taxon>
        <taxon>Spermatophyta</taxon>
        <taxon>Magnoliopsida</taxon>
        <taxon>eudicotyledons</taxon>
        <taxon>Gunneridae</taxon>
        <taxon>Pentapetalae</taxon>
        <taxon>rosids</taxon>
        <taxon>fabids</taxon>
        <taxon>Rosales</taxon>
        <taxon>Rosaceae</taxon>
        <taxon>Amygdaloideae</taxon>
        <taxon>Amygdaleae</taxon>
        <taxon>Prunus</taxon>
    </lineage>
</organism>
<dbReference type="SMART" id="SM00369">
    <property type="entry name" value="LRR_TYP"/>
    <property type="match status" value="5"/>
</dbReference>
<keyword evidence="26" id="KW-1185">Reference proteome</keyword>
<dbReference type="PROSITE" id="PS50011">
    <property type="entry name" value="PROTEIN_KINASE_DOM"/>
    <property type="match status" value="1"/>
</dbReference>
<dbReference type="STRING" id="2094558.A0A314ZAV2"/>
<evidence type="ECO:0000256" key="17">
    <source>
        <dbReference type="ARBA" id="ARBA00023180"/>
    </source>
</evidence>
<feature type="domain" description="Protein kinase" evidence="24">
    <location>
        <begin position="585"/>
        <end position="865"/>
    </location>
</feature>
<evidence type="ECO:0000256" key="15">
    <source>
        <dbReference type="ARBA" id="ARBA00023157"/>
    </source>
</evidence>
<dbReference type="Pfam" id="PF08263">
    <property type="entry name" value="LRRNT_2"/>
    <property type="match status" value="2"/>
</dbReference>
<evidence type="ECO:0000256" key="22">
    <source>
        <dbReference type="SAM" id="Phobius"/>
    </source>
</evidence>
<comment type="caution">
    <text evidence="25">The sequence shown here is derived from an EMBL/GenBank/DDBJ whole genome shotgun (WGS) entry which is preliminary data.</text>
</comment>
<evidence type="ECO:0000256" key="4">
    <source>
        <dbReference type="ARBA" id="ARBA00022527"/>
    </source>
</evidence>
<evidence type="ECO:0000256" key="1">
    <source>
        <dbReference type="ARBA" id="ARBA00004167"/>
    </source>
</evidence>
<evidence type="ECO:0000256" key="13">
    <source>
        <dbReference type="ARBA" id="ARBA00022989"/>
    </source>
</evidence>
<dbReference type="EMBL" id="PJQY01000094">
    <property type="protein sequence ID" value="PQQ18812.1"/>
    <property type="molecule type" value="Genomic_DNA"/>
</dbReference>
<keyword evidence="16 25" id="KW-0675">Receptor</keyword>
<dbReference type="SUPFAM" id="SSF52058">
    <property type="entry name" value="L domain-like"/>
    <property type="match status" value="2"/>
</dbReference>
<dbReference type="Gene3D" id="3.30.200.20">
    <property type="entry name" value="Phosphorylase Kinase, domain 1"/>
    <property type="match status" value="1"/>
</dbReference>
<dbReference type="FunFam" id="3.30.200.20:FF:000226">
    <property type="entry name" value="receptor protein kinase TMK1"/>
    <property type="match status" value="1"/>
</dbReference>
<dbReference type="InterPro" id="IPR017441">
    <property type="entry name" value="Protein_kinase_ATP_BS"/>
</dbReference>
<protein>
    <recommendedName>
        <fullName evidence="3">non-specific serine/threonine protein kinase</fullName>
        <ecNumber evidence="3">2.7.11.1</ecNumber>
    </recommendedName>
</protein>
<evidence type="ECO:0000256" key="23">
    <source>
        <dbReference type="SAM" id="SignalP"/>
    </source>
</evidence>
<evidence type="ECO:0000256" key="12">
    <source>
        <dbReference type="ARBA" id="ARBA00022840"/>
    </source>
</evidence>
<name>A0A314ZAV2_PRUYE</name>
<dbReference type="FunFam" id="3.80.10.10:FF:000129">
    <property type="entry name" value="Leucine-rich repeat receptor-like kinase"/>
    <property type="match status" value="1"/>
</dbReference>
<evidence type="ECO:0000259" key="24">
    <source>
        <dbReference type="PROSITE" id="PS50011"/>
    </source>
</evidence>
<dbReference type="InterPro" id="IPR000719">
    <property type="entry name" value="Prot_kinase_dom"/>
</dbReference>
<comment type="catalytic activity">
    <reaction evidence="19">
        <text>L-seryl-[protein] + ATP = O-phospho-L-seryl-[protein] + ADP + H(+)</text>
        <dbReference type="Rhea" id="RHEA:17989"/>
        <dbReference type="Rhea" id="RHEA-COMP:9863"/>
        <dbReference type="Rhea" id="RHEA-COMP:11604"/>
        <dbReference type="ChEBI" id="CHEBI:15378"/>
        <dbReference type="ChEBI" id="CHEBI:29999"/>
        <dbReference type="ChEBI" id="CHEBI:30616"/>
        <dbReference type="ChEBI" id="CHEBI:83421"/>
        <dbReference type="ChEBI" id="CHEBI:456216"/>
        <dbReference type="EC" id="2.7.11.1"/>
    </reaction>
</comment>
<dbReference type="InterPro" id="IPR013210">
    <property type="entry name" value="LRR_N_plant-typ"/>
</dbReference>
<dbReference type="GO" id="GO:0004674">
    <property type="term" value="F:protein serine/threonine kinase activity"/>
    <property type="evidence" value="ECO:0007669"/>
    <property type="project" value="UniProtKB-KW"/>
</dbReference>
<comment type="subcellular location">
    <subcellularLocation>
        <location evidence="1">Membrane</location>
        <topology evidence="1">Single-pass membrane protein</topology>
    </subcellularLocation>
</comment>
<evidence type="ECO:0000256" key="16">
    <source>
        <dbReference type="ARBA" id="ARBA00023170"/>
    </source>
</evidence>
<keyword evidence="15" id="KW-1015">Disulfide bond</keyword>
<keyword evidence="17" id="KW-0325">Glycoprotein</keyword>
<dbReference type="EC" id="2.7.11.1" evidence="3"/>
<evidence type="ECO:0000256" key="19">
    <source>
        <dbReference type="ARBA" id="ARBA00048679"/>
    </source>
</evidence>
<reference evidence="25 26" key="1">
    <citation type="submission" date="2018-02" db="EMBL/GenBank/DDBJ databases">
        <title>Draft genome of wild Prunus yedoensis var. nudiflora.</title>
        <authorList>
            <person name="Baek S."/>
            <person name="Kim J.-H."/>
            <person name="Choi K."/>
            <person name="Kim G.-B."/>
            <person name="Cho A."/>
            <person name="Jang H."/>
            <person name="Shin C.-H."/>
            <person name="Yu H.-J."/>
            <person name="Mun J.-H."/>
        </authorList>
    </citation>
    <scope>NUCLEOTIDE SEQUENCE [LARGE SCALE GENOMIC DNA]</scope>
    <source>
        <strain evidence="26">cv. Jeju island</strain>
        <tissue evidence="25">Leaf</tissue>
    </source>
</reference>
<evidence type="ECO:0000256" key="8">
    <source>
        <dbReference type="ARBA" id="ARBA00022729"/>
    </source>
</evidence>
<dbReference type="AlphaFoldDB" id="A0A314ZAV2"/>
<dbReference type="PANTHER" id="PTHR47986:SF34">
    <property type="entry name" value="RECEPTOR-LIKE KINASE TMK2"/>
    <property type="match status" value="1"/>
</dbReference>
<feature type="transmembrane region" description="Helical" evidence="22">
    <location>
        <begin position="481"/>
        <end position="505"/>
    </location>
</feature>
<dbReference type="Gene3D" id="1.10.510.10">
    <property type="entry name" value="Transferase(Phosphotransferase) domain 1"/>
    <property type="match status" value="1"/>
</dbReference>
<evidence type="ECO:0000256" key="14">
    <source>
        <dbReference type="ARBA" id="ARBA00023136"/>
    </source>
</evidence>
<feature type="signal peptide" evidence="23">
    <location>
        <begin position="1"/>
        <end position="27"/>
    </location>
</feature>
<dbReference type="CDD" id="cd14066">
    <property type="entry name" value="STKc_IRAK"/>
    <property type="match status" value="1"/>
</dbReference>
<dbReference type="GO" id="GO:0016020">
    <property type="term" value="C:membrane"/>
    <property type="evidence" value="ECO:0007669"/>
    <property type="project" value="UniProtKB-SubCell"/>
</dbReference>
<evidence type="ECO:0000256" key="6">
    <source>
        <dbReference type="ARBA" id="ARBA00022679"/>
    </source>
</evidence>
<dbReference type="FunFam" id="3.80.10.10:FF:000190">
    <property type="entry name" value="Receptor-like kinase TMK4"/>
    <property type="match status" value="1"/>
</dbReference>
<evidence type="ECO:0000313" key="26">
    <source>
        <dbReference type="Proteomes" id="UP000250321"/>
    </source>
</evidence>
<evidence type="ECO:0000256" key="18">
    <source>
        <dbReference type="ARBA" id="ARBA00047899"/>
    </source>
</evidence>
<evidence type="ECO:0000256" key="2">
    <source>
        <dbReference type="ARBA" id="ARBA00008684"/>
    </source>
</evidence>
<dbReference type="FunFam" id="1.10.510.10:FF:000198">
    <property type="entry name" value="receptor protein kinase TMK1"/>
    <property type="match status" value="1"/>
</dbReference>
<keyword evidence="13 22" id="KW-1133">Transmembrane helix</keyword>
<evidence type="ECO:0000256" key="3">
    <source>
        <dbReference type="ARBA" id="ARBA00012513"/>
    </source>
</evidence>
<evidence type="ECO:0000256" key="5">
    <source>
        <dbReference type="ARBA" id="ARBA00022614"/>
    </source>
</evidence>
<gene>
    <name evidence="25" type="ORF">Pyn_40532</name>
</gene>
<dbReference type="PROSITE" id="PS00108">
    <property type="entry name" value="PROTEIN_KINASE_ST"/>
    <property type="match status" value="1"/>
</dbReference>
<dbReference type="Pfam" id="PF00560">
    <property type="entry name" value="LRR_1"/>
    <property type="match status" value="1"/>
</dbReference>
<dbReference type="Proteomes" id="UP000250321">
    <property type="component" value="Unassembled WGS sequence"/>
</dbReference>
<dbReference type="InterPro" id="IPR032675">
    <property type="entry name" value="LRR_dom_sf"/>
</dbReference>
<keyword evidence="4" id="KW-0723">Serine/threonine-protein kinase</keyword>
<comment type="similarity">
    <text evidence="2">Belongs to the protein kinase superfamily. Ser/Thr protein kinase family.</text>
</comment>
<evidence type="ECO:0000256" key="21">
    <source>
        <dbReference type="SAM" id="MobiDB-lite"/>
    </source>
</evidence>
<dbReference type="CDD" id="cd12087">
    <property type="entry name" value="TM_EGFR-like"/>
    <property type="match status" value="1"/>
</dbReference>
<dbReference type="InterPro" id="IPR001611">
    <property type="entry name" value="Leu-rich_rpt"/>
</dbReference>
<dbReference type="InterPro" id="IPR008271">
    <property type="entry name" value="Ser/Thr_kinase_AS"/>
</dbReference>
<keyword evidence="9" id="KW-0677">Repeat</keyword>
<dbReference type="PROSITE" id="PS00107">
    <property type="entry name" value="PROTEIN_KINASE_ATP"/>
    <property type="match status" value="1"/>
</dbReference>
<keyword evidence="5" id="KW-0433">Leucine-rich repeat</keyword>
<keyword evidence="7 22" id="KW-0812">Transmembrane</keyword>
<keyword evidence="11 25" id="KW-0418">Kinase</keyword>
<dbReference type="InterPro" id="IPR052422">
    <property type="entry name" value="Auxin_Ser/Thr_Kinase"/>
</dbReference>
<accession>A0A314ZAV2</accession>
<feature type="region of interest" description="Disordered" evidence="21">
    <location>
        <begin position="447"/>
        <end position="477"/>
    </location>
</feature>
<keyword evidence="10 20" id="KW-0547">Nucleotide-binding</keyword>
<sequence length="941" mass="102592">MKEPHLGFWGSFLLLLLLFPLYAPVQSQSGPDGVAMEALRKSIGPNSLGWSGSDYCKWKQVSCTGDSKVLKIQIGNQKLTGSLPPELQKLASLQHLEVQSNQLTGSFPTLSGLTSFQVLLAHNNNFSSFPSDFFLGLSALDNINIDYNPFSAWQIPDTITNATALKHFSATEANITGKIPDFFTGTNFPSLIDLHMSFNYLEGELPASLSGSMIQSLWLNGQQGTNKLNGTIDVLQNMTYLHDVWLHGNSFTGPIPDFSNLSNLTDLSLRDNKFTGVVPASLVNLKSLTTVNLTNNMLQGPMPKFGDGVKVDITGLNSFCNDKPGSDCDPRVNILLSIVKDMGYPTTFADSWKKNDPCDNWKGITCNGGNITVINFPNLGLEGTISSNFSLLTSLRTLRLDSNHLTGTIPKELTQLPDLQEIDLRNNQLYGKIPAFKSNVIVKTEGNPDIGKDHISPNTPMGRYPPPGPPSDGAGKKSRTAVVVGAVIGSVGGLVVLGFVAFCLLKRKHKHSSGRVQSPNTLVIHPRHSGDQDAVKVTVASSRVNGSGNESYSSPTSSGPNDIHVVEAGNMVISIQVLRNVTNNFSENNILGKGGFGTVYKGELHDGTKIAVKRMESGVVAGKGLNEFKSEIAVLTKVRHRHLVGLLGYCLDGNERLLVYEYMPQGTLSQHLFNWKEDGLKPLEWTRRLTIALDVARGVEYLHGLANQTFIHRDLKPSNILLGDDMRAKVSDFGLVRLAPEGKASIETRLAGTFGYLAPEYAATGRVTLKVDVYSFGVILMELITGRKAIDESQPEESLHLVTWFRRMLINKDALRKAIDPTIDISEETLSSVSTVAELAGHCTARESYQRPDMGHAVNVLSSLVEHWKPSEPEDYDDMYGIDLEMTLPQALKKWQAFEGNSNLDESSSSSSFFASGDNTQTSIPTRPSGFADSFTSADGR</sequence>
<dbReference type="Gene3D" id="3.80.10.10">
    <property type="entry name" value="Ribonuclease Inhibitor"/>
    <property type="match status" value="2"/>
</dbReference>
<dbReference type="InterPro" id="IPR003591">
    <property type="entry name" value="Leu-rich_rpt_typical-subtyp"/>
</dbReference>
<evidence type="ECO:0000256" key="11">
    <source>
        <dbReference type="ARBA" id="ARBA00022777"/>
    </source>
</evidence>
<evidence type="ECO:0000256" key="9">
    <source>
        <dbReference type="ARBA" id="ARBA00022737"/>
    </source>
</evidence>
<feature type="chain" id="PRO_5016329922" description="non-specific serine/threonine protein kinase" evidence="23">
    <location>
        <begin position="28"/>
        <end position="941"/>
    </location>
</feature>
<evidence type="ECO:0000256" key="10">
    <source>
        <dbReference type="ARBA" id="ARBA00022741"/>
    </source>
</evidence>
<keyword evidence="14 22" id="KW-0472">Membrane</keyword>
<feature type="region of interest" description="Disordered" evidence="21">
    <location>
        <begin position="905"/>
        <end position="941"/>
    </location>
</feature>
<dbReference type="SMART" id="SM00220">
    <property type="entry name" value="S_TKc"/>
    <property type="match status" value="1"/>
</dbReference>
<dbReference type="InterPro" id="IPR011009">
    <property type="entry name" value="Kinase-like_dom_sf"/>
</dbReference>
<evidence type="ECO:0000256" key="7">
    <source>
        <dbReference type="ARBA" id="ARBA00022692"/>
    </source>
</evidence>
<dbReference type="SUPFAM" id="SSF56112">
    <property type="entry name" value="Protein kinase-like (PK-like)"/>
    <property type="match status" value="1"/>
</dbReference>
<comment type="catalytic activity">
    <reaction evidence="18">
        <text>L-threonyl-[protein] + ATP = O-phospho-L-threonyl-[protein] + ADP + H(+)</text>
        <dbReference type="Rhea" id="RHEA:46608"/>
        <dbReference type="Rhea" id="RHEA-COMP:11060"/>
        <dbReference type="Rhea" id="RHEA-COMP:11605"/>
        <dbReference type="ChEBI" id="CHEBI:15378"/>
        <dbReference type="ChEBI" id="CHEBI:30013"/>
        <dbReference type="ChEBI" id="CHEBI:30616"/>
        <dbReference type="ChEBI" id="CHEBI:61977"/>
        <dbReference type="ChEBI" id="CHEBI:456216"/>
        <dbReference type="EC" id="2.7.11.1"/>
    </reaction>
</comment>
<feature type="compositionally biased region" description="Polar residues" evidence="21">
    <location>
        <begin position="917"/>
        <end position="926"/>
    </location>
</feature>
<dbReference type="InterPro" id="IPR001245">
    <property type="entry name" value="Ser-Thr/Tyr_kinase_cat_dom"/>
</dbReference>
<proteinExistence type="inferred from homology"/>
<dbReference type="GO" id="GO:0005524">
    <property type="term" value="F:ATP binding"/>
    <property type="evidence" value="ECO:0007669"/>
    <property type="project" value="UniProtKB-UniRule"/>
</dbReference>
<keyword evidence="6" id="KW-0808">Transferase</keyword>
<keyword evidence="8 23" id="KW-0732">Signal</keyword>
<evidence type="ECO:0000256" key="20">
    <source>
        <dbReference type="PROSITE-ProRule" id="PRU10141"/>
    </source>
</evidence>
<dbReference type="Pfam" id="PF07714">
    <property type="entry name" value="PK_Tyr_Ser-Thr"/>
    <property type="match status" value="1"/>
</dbReference>
<dbReference type="Pfam" id="PF13855">
    <property type="entry name" value="LRR_8"/>
    <property type="match status" value="1"/>
</dbReference>
<dbReference type="OrthoDB" id="1607253at2759"/>